<sequence length="260" mass="28537">MSIYKILFFCTILCFQLSELNAQARFEFSETSHNFGEVLEGSEATHEFHFKNIGNTPLIIRHVRASCGCTTPYWTKDPIPPGKSGSITATYNSKNRPGNFNKSITITSNADEPNKVLSIKGQVIRHPNAIQNPTAAQMALTPLIKIEKQVYELGNVGLGQTIPIVVPIKNEGKSRLTIVNITASCKCVRLAASAKRIFQPGESATTEILFSPTSLGSMDQEVIIESTDLKHPKTSLTIKAAIMENLGDNSIIKNDKTIKF</sequence>
<dbReference type="Pfam" id="PF07610">
    <property type="entry name" value="DUF1573"/>
    <property type="match status" value="1"/>
</dbReference>
<evidence type="ECO:0000256" key="3">
    <source>
        <dbReference type="ARBA" id="ARBA00022490"/>
    </source>
</evidence>
<dbReference type="InterPro" id="IPR013783">
    <property type="entry name" value="Ig-like_fold"/>
</dbReference>
<comment type="subcellular location">
    <subcellularLocation>
        <location evidence="1">Cell projection</location>
        <location evidence="1">Cilium</location>
    </subcellularLocation>
    <subcellularLocation>
        <location evidence="2">Cytoplasm</location>
    </subcellularLocation>
</comment>
<dbReference type="InterPro" id="IPR011467">
    <property type="entry name" value="DUF1573"/>
</dbReference>
<protein>
    <submittedName>
        <fullName evidence="7">DUF1573 domain-containing protein</fullName>
    </submittedName>
</protein>
<dbReference type="Proteomes" id="UP001172083">
    <property type="component" value="Unassembled WGS sequence"/>
</dbReference>
<dbReference type="EMBL" id="JAUJEB010000001">
    <property type="protein sequence ID" value="MDN5212170.1"/>
    <property type="molecule type" value="Genomic_DNA"/>
</dbReference>
<evidence type="ECO:0000256" key="4">
    <source>
        <dbReference type="ARBA" id="ARBA00023069"/>
    </source>
</evidence>
<keyword evidence="8" id="KW-1185">Reference proteome</keyword>
<evidence type="ECO:0000259" key="6">
    <source>
        <dbReference type="Pfam" id="PF22544"/>
    </source>
</evidence>
<keyword evidence="4" id="KW-0969">Cilium</keyword>
<gene>
    <name evidence="7" type="ORF">QQ020_08915</name>
</gene>
<feature type="domain" description="HYDIN/VesB/CFA65-like Ig-like" evidence="6">
    <location>
        <begin position="142"/>
        <end position="241"/>
    </location>
</feature>
<name>A0ABT8L337_9BACT</name>
<accession>A0ABT8L337</accession>
<evidence type="ECO:0000313" key="8">
    <source>
        <dbReference type="Proteomes" id="UP001172083"/>
    </source>
</evidence>
<dbReference type="RefSeq" id="WP_346757493.1">
    <property type="nucleotide sequence ID" value="NZ_JAUJEB010000001.1"/>
</dbReference>
<evidence type="ECO:0000256" key="1">
    <source>
        <dbReference type="ARBA" id="ARBA00004138"/>
    </source>
</evidence>
<dbReference type="PANTHER" id="PTHR37833">
    <property type="entry name" value="LIPOPROTEIN-RELATED"/>
    <property type="match status" value="1"/>
</dbReference>
<dbReference type="Gene3D" id="2.60.40.10">
    <property type="entry name" value="Immunoglobulins"/>
    <property type="match status" value="2"/>
</dbReference>
<evidence type="ECO:0000256" key="5">
    <source>
        <dbReference type="ARBA" id="ARBA00023273"/>
    </source>
</evidence>
<evidence type="ECO:0000256" key="2">
    <source>
        <dbReference type="ARBA" id="ARBA00004496"/>
    </source>
</evidence>
<dbReference type="InterPro" id="IPR053879">
    <property type="entry name" value="HYDIN_VesB_CFA65-like_Ig"/>
</dbReference>
<keyword evidence="5" id="KW-0966">Cell projection</keyword>
<organism evidence="7 8">
    <name type="scientific">Agaribacillus aureus</name>
    <dbReference type="NCBI Taxonomy" id="3051825"/>
    <lineage>
        <taxon>Bacteria</taxon>
        <taxon>Pseudomonadati</taxon>
        <taxon>Bacteroidota</taxon>
        <taxon>Cytophagia</taxon>
        <taxon>Cytophagales</taxon>
        <taxon>Splendidivirgaceae</taxon>
        <taxon>Agaribacillus</taxon>
    </lineage>
</organism>
<dbReference type="NCBIfam" id="NF012200">
    <property type="entry name" value="choice_anch_D"/>
    <property type="match status" value="2"/>
</dbReference>
<dbReference type="Pfam" id="PF22544">
    <property type="entry name" value="HYDIN_VesB_CFA65-like_Ig"/>
    <property type="match status" value="1"/>
</dbReference>
<evidence type="ECO:0000313" key="7">
    <source>
        <dbReference type="EMBL" id="MDN5212170.1"/>
    </source>
</evidence>
<comment type="caution">
    <text evidence="7">The sequence shown here is derived from an EMBL/GenBank/DDBJ whole genome shotgun (WGS) entry which is preliminary data.</text>
</comment>
<reference evidence="7" key="1">
    <citation type="submission" date="2023-06" db="EMBL/GenBank/DDBJ databases">
        <title>Genomic of Agaribacillus aureum.</title>
        <authorList>
            <person name="Wang G."/>
        </authorList>
    </citation>
    <scope>NUCLEOTIDE SEQUENCE</scope>
    <source>
        <strain evidence="7">BMA12</strain>
    </source>
</reference>
<proteinExistence type="predicted"/>
<keyword evidence="3" id="KW-0963">Cytoplasm</keyword>
<dbReference type="PANTHER" id="PTHR37833:SF1">
    <property type="entry name" value="SIGNAL PEPTIDE PROTEIN"/>
    <property type="match status" value="1"/>
</dbReference>